<dbReference type="PANTHER" id="PTHR30160:SF1">
    <property type="entry name" value="LIPOPOLYSACCHARIDE 1,2-N-ACETYLGLUCOSAMINETRANSFERASE-RELATED"/>
    <property type="match status" value="1"/>
</dbReference>
<comment type="caution">
    <text evidence="3">The sequence shown here is derived from an EMBL/GenBank/DDBJ whole genome shotgun (WGS) entry which is preliminary data.</text>
</comment>
<keyword evidence="1" id="KW-0328">Glycosyltransferase</keyword>
<dbReference type="GO" id="GO:0009244">
    <property type="term" value="P:lipopolysaccharide core region biosynthetic process"/>
    <property type="evidence" value="ECO:0007669"/>
    <property type="project" value="TreeGrafter"/>
</dbReference>
<reference evidence="3 4" key="1">
    <citation type="submission" date="2018-01" db="EMBL/GenBank/DDBJ databases">
        <title>Whole genome analyses suggest that Burkholderia sensu lato contains two further novel genera in the rhizoxinica-symbiotica group Mycetohabitans gen. nov., and Trinickia gen. nov.: implications for the evolution of diazotrophy and nodulation in the Burkholderiaceae.</title>
        <authorList>
            <person name="Estrada-de los Santos P."/>
            <person name="Palmer M."/>
            <person name="Chavez-Ramirez B."/>
            <person name="Beukes C."/>
            <person name="Steenkamp E.T."/>
            <person name="Hirsch A.M."/>
            <person name="Manyaka P."/>
            <person name="Maluk M."/>
            <person name="Lafos M."/>
            <person name="Crook M."/>
            <person name="Gross E."/>
            <person name="Simon M.F."/>
            <person name="Bueno dos Reis Junior F."/>
            <person name="Poole P.S."/>
            <person name="Venter S.N."/>
            <person name="James E.K."/>
        </authorList>
    </citation>
    <scope>NUCLEOTIDE SEQUENCE [LARGE SCALE GENOMIC DNA]</scope>
    <source>
        <strain evidence="3 4">JPY 581</strain>
    </source>
</reference>
<evidence type="ECO:0000313" key="3">
    <source>
        <dbReference type="EMBL" id="PMS35829.1"/>
    </source>
</evidence>
<dbReference type="Pfam" id="PF01075">
    <property type="entry name" value="Glyco_transf_9"/>
    <property type="match status" value="1"/>
</dbReference>
<dbReference type="GO" id="GO:0008713">
    <property type="term" value="F:ADP-heptose-lipopolysaccharide heptosyltransferase activity"/>
    <property type="evidence" value="ECO:0007669"/>
    <property type="project" value="TreeGrafter"/>
</dbReference>
<dbReference type="STRING" id="863227.GCA_000373005_05345"/>
<dbReference type="InterPro" id="IPR002201">
    <property type="entry name" value="Glyco_trans_9"/>
</dbReference>
<sequence length="382" mass="41127">MVPLIDSPPVAPGQRPPRRVAVFRALQLGDMLCAVPALRALRAAWPRARITLIGLPWAVSFVERFAPLVDELAVFPGALGFPEQPETDEGLPRFFAAMRERHFDLAIQIHGSGGPANAIVRQLGARACAGFLQPHEAPQPRFILWPDVLPEPRRYLALVRALGLPASSDALTFPLRPGDRDEYAALEARHGIEPERLVLLHPGAQLPSRRWPPARFAEVADALSARGWQIAITGTSSETPITSAVLGAMAAPALHLAGATSLGGLAALVARAQLVVCNDTGISHVAAALRTPSAVVALGSDTRRWAPLNRERHRIVADYPLCRPCSFRDCPYGHPCALNVGVERVVDAALAQLSRYSRTRAAAPGVLHSRGARRATEDRHAT</sequence>
<evidence type="ECO:0000313" key="4">
    <source>
        <dbReference type="Proteomes" id="UP000235777"/>
    </source>
</evidence>
<dbReference type="EMBL" id="PNYC01000009">
    <property type="protein sequence ID" value="PMS35829.1"/>
    <property type="molecule type" value="Genomic_DNA"/>
</dbReference>
<protein>
    <submittedName>
        <fullName evidence="3">Lipopolysaccharide core heptosyltransferase RfaQ</fullName>
    </submittedName>
</protein>
<gene>
    <name evidence="3" type="ORF">C0Z20_15990</name>
</gene>
<name>A0A2N7X247_9BURK</name>
<dbReference type="InterPro" id="IPR051199">
    <property type="entry name" value="LPS_LOS_Heptosyltrfase"/>
</dbReference>
<evidence type="ECO:0000256" key="2">
    <source>
        <dbReference type="ARBA" id="ARBA00022679"/>
    </source>
</evidence>
<keyword evidence="4" id="KW-1185">Reference proteome</keyword>
<dbReference type="CDD" id="cd03789">
    <property type="entry name" value="GT9_LPS_heptosyltransferase"/>
    <property type="match status" value="1"/>
</dbReference>
<dbReference type="Gene3D" id="3.40.50.2000">
    <property type="entry name" value="Glycogen Phosphorylase B"/>
    <property type="match status" value="2"/>
</dbReference>
<dbReference type="RefSeq" id="WP_051090141.1">
    <property type="nucleotide sequence ID" value="NZ_PNYC01000009.1"/>
</dbReference>
<dbReference type="SUPFAM" id="SSF53756">
    <property type="entry name" value="UDP-Glycosyltransferase/glycogen phosphorylase"/>
    <property type="match status" value="1"/>
</dbReference>
<dbReference type="OrthoDB" id="9807356at2"/>
<organism evidence="3 4">
    <name type="scientific">Trinickia symbiotica</name>
    <dbReference type="NCBI Taxonomy" id="863227"/>
    <lineage>
        <taxon>Bacteria</taxon>
        <taxon>Pseudomonadati</taxon>
        <taxon>Pseudomonadota</taxon>
        <taxon>Betaproteobacteria</taxon>
        <taxon>Burkholderiales</taxon>
        <taxon>Burkholderiaceae</taxon>
        <taxon>Trinickia</taxon>
    </lineage>
</organism>
<dbReference type="AlphaFoldDB" id="A0A2N7X247"/>
<keyword evidence="2 3" id="KW-0808">Transferase</keyword>
<evidence type="ECO:0000256" key="1">
    <source>
        <dbReference type="ARBA" id="ARBA00022676"/>
    </source>
</evidence>
<dbReference type="Proteomes" id="UP000235777">
    <property type="component" value="Unassembled WGS sequence"/>
</dbReference>
<dbReference type="PANTHER" id="PTHR30160">
    <property type="entry name" value="TETRAACYLDISACCHARIDE 4'-KINASE-RELATED"/>
    <property type="match status" value="1"/>
</dbReference>
<proteinExistence type="predicted"/>
<accession>A0A2N7X247</accession>
<dbReference type="GO" id="GO:0005829">
    <property type="term" value="C:cytosol"/>
    <property type="evidence" value="ECO:0007669"/>
    <property type="project" value="TreeGrafter"/>
</dbReference>